<dbReference type="OrthoDB" id="5144031at2"/>
<protein>
    <recommendedName>
        <fullName evidence="4">Sulfotransferase family protein</fullName>
    </recommendedName>
</protein>
<sequence>MTSSPAKVFLHVGTRKSGTTSLQKSLLSSAGVLADHGVHVLFPDRAVARVQLMAGLRRLRDHGEEAPAAEAVRGLVEEVRGHDAPAHVLSLETLAEMPRPVTDLVVGALADFEVHVIVTARHWGLTIPSEWQQGIKSRWKVSYADFIEAIRVRDEQAAGFLARQDLGDIIDRWGALLPREQVHVVACPPRSRTEGTLFELFAAVVGFDPALLGSGDVSHNTSLSLAQAEMLRRVNSVLGERLQLSTGEYQQAIRRWLVRRSGIRHEGTSIAVPDGFAGWVADEARSQLDAVRTRGVDIVGQAEDLLPPDEMRTGPISVADDEVAVTAIETIADLADRYVADVTELEGKVARLKAERKRLRAELRQLGK</sequence>
<proteinExistence type="predicted"/>
<keyword evidence="1" id="KW-0175">Coiled coil</keyword>
<keyword evidence="3" id="KW-1185">Reference proteome</keyword>
<organism evidence="2 3">
    <name type="scientific">Nocardioides immobilis</name>
    <dbReference type="NCBI Taxonomy" id="2049295"/>
    <lineage>
        <taxon>Bacteria</taxon>
        <taxon>Bacillati</taxon>
        <taxon>Actinomycetota</taxon>
        <taxon>Actinomycetes</taxon>
        <taxon>Propionibacteriales</taxon>
        <taxon>Nocardioidaceae</taxon>
        <taxon>Nocardioides</taxon>
    </lineage>
</organism>
<dbReference type="InterPro" id="IPR027417">
    <property type="entry name" value="P-loop_NTPase"/>
</dbReference>
<feature type="coiled-coil region" evidence="1">
    <location>
        <begin position="335"/>
        <end position="362"/>
    </location>
</feature>
<dbReference type="RefSeq" id="WP_118924650.1">
    <property type="nucleotide sequence ID" value="NZ_QXGH01000012.1"/>
</dbReference>
<evidence type="ECO:0000313" key="2">
    <source>
        <dbReference type="EMBL" id="RHW27723.1"/>
    </source>
</evidence>
<dbReference type="Proteomes" id="UP000283644">
    <property type="component" value="Unassembled WGS sequence"/>
</dbReference>
<dbReference type="EMBL" id="QXGH01000012">
    <property type="protein sequence ID" value="RHW27723.1"/>
    <property type="molecule type" value="Genomic_DNA"/>
</dbReference>
<dbReference type="AlphaFoldDB" id="A0A417Y4X6"/>
<evidence type="ECO:0000313" key="3">
    <source>
        <dbReference type="Proteomes" id="UP000283644"/>
    </source>
</evidence>
<gene>
    <name evidence="2" type="ORF">D0Z08_08680</name>
</gene>
<evidence type="ECO:0008006" key="4">
    <source>
        <dbReference type="Google" id="ProtNLM"/>
    </source>
</evidence>
<reference evidence="2 3" key="1">
    <citation type="submission" date="2018-09" db="EMBL/GenBank/DDBJ databases">
        <title>Genome sequencing of Nocardioides immobilis CCTCC AB 2017083 for comparison to Nocardioides silvaticus.</title>
        <authorList>
            <person name="Li C."/>
            <person name="Wang G."/>
        </authorList>
    </citation>
    <scope>NUCLEOTIDE SEQUENCE [LARGE SCALE GENOMIC DNA]</scope>
    <source>
        <strain evidence="2 3">CCTCC AB 2017083</strain>
    </source>
</reference>
<evidence type="ECO:0000256" key="1">
    <source>
        <dbReference type="SAM" id="Coils"/>
    </source>
</evidence>
<dbReference type="SUPFAM" id="SSF52540">
    <property type="entry name" value="P-loop containing nucleoside triphosphate hydrolases"/>
    <property type="match status" value="1"/>
</dbReference>
<name>A0A417Y4X6_9ACTN</name>
<comment type="caution">
    <text evidence="2">The sequence shown here is derived from an EMBL/GenBank/DDBJ whole genome shotgun (WGS) entry which is preliminary data.</text>
</comment>
<accession>A0A417Y4X6</accession>
<dbReference type="Gene3D" id="3.40.50.300">
    <property type="entry name" value="P-loop containing nucleotide triphosphate hydrolases"/>
    <property type="match status" value="1"/>
</dbReference>